<dbReference type="EMBL" id="BSFE01000014">
    <property type="protein sequence ID" value="GLK53839.1"/>
    <property type="molecule type" value="Genomic_DNA"/>
</dbReference>
<organism evidence="2 3">
    <name type="scientific">Maricaulis virginensis</name>
    <dbReference type="NCBI Taxonomy" id="144022"/>
    <lineage>
        <taxon>Bacteria</taxon>
        <taxon>Pseudomonadati</taxon>
        <taxon>Pseudomonadota</taxon>
        <taxon>Alphaproteobacteria</taxon>
        <taxon>Maricaulales</taxon>
        <taxon>Maricaulaceae</taxon>
        <taxon>Maricaulis</taxon>
    </lineage>
</organism>
<reference evidence="2" key="2">
    <citation type="submission" date="2023-01" db="EMBL/GenBank/DDBJ databases">
        <authorList>
            <person name="Sun Q."/>
            <person name="Evtushenko L."/>
        </authorList>
    </citation>
    <scope>NUCLEOTIDE SEQUENCE</scope>
    <source>
        <strain evidence="2">VKM B-1513</strain>
    </source>
</reference>
<dbReference type="AlphaFoldDB" id="A0A9W6IQS4"/>
<protein>
    <submittedName>
        <fullName evidence="2">Uncharacterized protein</fullName>
    </submittedName>
</protein>
<evidence type="ECO:0000313" key="3">
    <source>
        <dbReference type="Proteomes" id="UP001143486"/>
    </source>
</evidence>
<evidence type="ECO:0000256" key="1">
    <source>
        <dbReference type="SAM" id="MobiDB-lite"/>
    </source>
</evidence>
<reference evidence="2" key="1">
    <citation type="journal article" date="2014" name="Int. J. Syst. Evol. Microbiol.">
        <title>Complete genome sequence of Corynebacterium casei LMG S-19264T (=DSM 44701T), isolated from a smear-ripened cheese.</title>
        <authorList>
            <consortium name="US DOE Joint Genome Institute (JGI-PGF)"/>
            <person name="Walter F."/>
            <person name="Albersmeier A."/>
            <person name="Kalinowski J."/>
            <person name="Ruckert C."/>
        </authorList>
    </citation>
    <scope>NUCLEOTIDE SEQUENCE</scope>
    <source>
        <strain evidence="2">VKM B-1513</strain>
    </source>
</reference>
<name>A0A9W6IQS4_9PROT</name>
<dbReference type="Proteomes" id="UP001143486">
    <property type="component" value="Unassembled WGS sequence"/>
</dbReference>
<gene>
    <name evidence="2" type="ORF">GCM10017621_33470</name>
</gene>
<evidence type="ECO:0000313" key="2">
    <source>
        <dbReference type="EMBL" id="GLK53839.1"/>
    </source>
</evidence>
<proteinExistence type="predicted"/>
<feature type="compositionally biased region" description="Basic and acidic residues" evidence="1">
    <location>
        <begin position="39"/>
        <end position="59"/>
    </location>
</feature>
<accession>A0A9W6IQS4</accession>
<keyword evidence="3" id="KW-1185">Reference proteome</keyword>
<comment type="caution">
    <text evidence="2">The sequence shown here is derived from an EMBL/GenBank/DDBJ whole genome shotgun (WGS) entry which is preliminary data.</text>
</comment>
<feature type="region of interest" description="Disordered" evidence="1">
    <location>
        <begin position="1"/>
        <end position="79"/>
    </location>
</feature>
<sequence>MEGPPESEGGMPATRPGTPPAAAPIDPMLRIGPLPHFMGKKDPPTNRHPDESQDPDHKAGFFQESPRPALRPGFRLSPE</sequence>